<dbReference type="AlphaFoldDB" id="A0AAW8SWW4"/>
<feature type="domain" description="HTH tetR-type" evidence="3">
    <location>
        <begin position="8"/>
        <end position="69"/>
    </location>
</feature>
<feature type="DNA-binding region" description="H-T-H motif" evidence="2">
    <location>
        <begin position="32"/>
        <end position="51"/>
    </location>
</feature>
<name>A0AAW8SWW4_9ENTE</name>
<evidence type="ECO:0000313" key="4">
    <source>
        <dbReference type="EMBL" id="MDT2537059.1"/>
    </source>
</evidence>
<dbReference type="SUPFAM" id="SSF46689">
    <property type="entry name" value="Homeodomain-like"/>
    <property type="match status" value="1"/>
</dbReference>
<accession>A0AAW8SWW4</accession>
<sequence>MARNKYPEETVNKIIEVSMQLFLEKGYEHTSIQDIVNNLGGLSKGAIYHHFKSKEDILDGVMDKLYQNNENELEHIKQLEKNKSMNGLEKLQSLFTSALENPRQDDMFQMAPDFLKNPQMLAIQLEGIFKESAPHYVQPIIEEGIADGSIQTEYPKELAEVILLLINIWLIPLIHDDDPSSVVNRFALFQEMMAKLGIEVFNEDAIKRLEKFRKLYEQKK</sequence>
<evidence type="ECO:0000259" key="3">
    <source>
        <dbReference type="PROSITE" id="PS50977"/>
    </source>
</evidence>
<dbReference type="GO" id="GO:0003677">
    <property type="term" value="F:DNA binding"/>
    <property type="evidence" value="ECO:0007669"/>
    <property type="project" value="UniProtKB-UniRule"/>
</dbReference>
<dbReference type="InterPro" id="IPR001647">
    <property type="entry name" value="HTH_TetR"/>
</dbReference>
<evidence type="ECO:0000256" key="1">
    <source>
        <dbReference type="ARBA" id="ARBA00023125"/>
    </source>
</evidence>
<proteinExistence type="predicted"/>
<protein>
    <submittedName>
        <fullName evidence="4">TetR/AcrR family transcriptional regulator</fullName>
    </submittedName>
</protein>
<dbReference type="PANTHER" id="PTHR43479:SF11">
    <property type="entry name" value="ACREF_ENVCD OPERON REPRESSOR-RELATED"/>
    <property type="match status" value="1"/>
</dbReference>
<dbReference type="PANTHER" id="PTHR43479">
    <property type="entry name" value="ACREF/ENVCD OPERON REPRESSOR-RELATED"/>
    <property type="match status" value="1"/>
</dbReference>
<dbReference type="EMBL" id="JARPXM010000002">
    <property type="protein sequence ID" value="MDT2537059.1"/>
    <property type="molecule type" value="Genomic_DNA"/>
</dbReference>
<evidence type="ECO:0000256" key="2">
    <source>
        <dbReference type="PROSITE-ProRule" id="PRU00335"/>
    </source>
</evidence>
<gene>
    <name evidence="5" type="ORF">P7D69_16110</name>
    <name evidence="4" type="ORF">P7D78_02890</name>
</gene>
<dbReference type="Proteomes" id="UP001254770">
    <property type="component" value="Unassembled WGS sequence"/>
</dbReference>
<dbReference type="InterPro" id="IPR050624">
    <property type="entry name" value="HTH-type_Tx_Regulator"/>
</dbReference>
<organism evidence="4 6">
    <name type="scientific">Enterococcus raffinosus</name>
    <dbReference type="NCBI Taxonomy" id="71452"/>
    <lineage>
        <taxon>Bacteria</taxon>
        <taxon>Bacillati</taxon>
        <taxon>Bacillota</taxon>
        <taxon>Bacilli</taxon>
        <taxon>Lactobacillales</taxon>
        <taxon>Enterococcaceae</taxon>
        <taxon>Enterococcus</taxon>
    </lineage>
</organism>
<dbReference type="RefSeq" id="WP_010746887.1">
    <property type="nucleotide sequence ID" value="NZ_BAAAXM010000041.1"/>
</dbReference>
<dbReference type="PROSITE" id="PS50977">
    <property type="entry name" value="HTH_TETR_2"/>
    <property type="match status" value="1"/>
</dbReference>
<evidence type="ECO:0000313" key="5">
    <source>
        <dbReference type="EMBL" id="MDT2545874.1"/>
    </source>
</evidence>
<dbReference type="Proteomes" id="UP001249240">
    <property type="component" value="Unassembled WGS sequence"/>
</dbReference>
<comment type="caution">
    <text evidence="4">The sequence shown here is derived from an EMBL/GenBank/DDBJ whole genome shotgun (WGS) entry which is preliminary data.</text>
</comment>
<keyword evidence="1 2" id="KW-0238">DNA-binding</keyword>
<evidence type="ECO:0000313" key="6">
    <source>
        <dbReference type="Proteomes" id="UP001249240"/>
    </source>
</evidence>
<reference evidence="4" key="1">
    <citation type="submission" date="2023-03" db="EMBL/GenBank/DDBJ databases">
        <authorList>
            <person name="Shen W."/>
            <person name="Cai J."/>
        </authorList>
    </citation>
    <scope>NUCLEOTIDE SEQUENCE</scope>
    <source>
        <strain evidence="4">B646-2</strain>
        <strain evidence="5">Y15</strain>
    </source>
</reference>
<dbReference type="Pfam" id="PF00440">
    <property type="entry name" value="TetR_N"/>
    <property type="match status" value="1"/>
</dbReference>
<dbReference type="Gene3D" id="1.10.357.10">
    <property type="entry name" value="Tetracycline Repressor, domain 2"/>
    <property type="match status" value="1"/>
</dbReference>
<dbReference type="InterPro" id="IPR009057">
    <property type="entry name" value="Homeodomain-like_sf"/>
</dbReference>
<dbReference type="EMBL" id="JARPXL010000019">
    <property type="protein sequence ID" value="MDT2545874.1"/>
    <property type="molecule type" value="Genomic_DNA"/>
</dbReference>